<accession>A0A085UMV2</accession>
<organism evidence="1 2">
    <name type="scientific">Pseudomonas syringae</name>
    <dbReference type="NCBI Taxonomy" id="317"/>
    <lineage>
        <taxon>Bacteria</taxon>
        <taxon>Pseudomonadati</taxon>
        <taxon>Pseudomonadota</taxon>
        <taxon>Gammaproteobacteria</taxon>
        <taxon>Pseudomonadales</taxon>
        <taxon>Pseudomonadaceae</taxon>
        <taxon>Pseudomonas</taxon>
    </lineage>
</organism>
<dbReference type="Proteomes" id="UP000028643">
    <property type="component" value="Unassembled WGS sequence"/>
</dbReference>
<dbReference type="EMBL" id="JPQT01000163">
    <property type="protein sequence ID" value="KFE44515.1"/>
    <property type="molecule type" value="Genomic_DNA"/>
</dbReference>
<sequence>MKRKQFLAQAQVQSFIAWLEANLPTLTFKLRFKSSKFVPDGLVTDVQGFEQVLEHYCWKASWLDTHPSAVDSQTWPETRRSLGQLREWLTSAVNAGDEQQALQACLQILRWGGVRGAIPFLHRLAANNELSRYLKKLAVLVSLDGGNDLDDLDTSSVERFDAGLTKIHALLDISGSPIYDSRVGAAIAMLYSMFRQQWVGGGKPLLAFPSGAARGSQIRNPGAFLNGLAAPQFSAIDYAEWARWQVRLGWIIRDLLKRTRWFAEQGTLPARCHAFEASLFMLGYDLRCFGATLATDPDTALPEIEVKTRESDGNGWVPTGHPFSQVLKDYLTFRHSGALDSKASFVAWLMVDPNDDQSLKRATALGYCFPFTIQEFDLFGRPLEELERIVAGGKDGLCAALATERLEPFSLGDERVGVCLVDVLITGNAYLRATTEKERIDYIISAGYAGTENSARTLMALGRNVGKHFGLLNEQHLPTTLFEQFFCECSLDA</sequence>
<proteinExistence type="predicted"/>
<name>A0A085UMV2_PSESX</name>
<dbReference type="AlphaFoldDB" id="A0A085UMV2"/>
<dbReference type="RefSeq" id="WP_047579495.1">
    <property type="nucleotide sequence ID" value="NZ_JPQT01000163.1"/>
</dbReference>
<reference evidence="1 2" key="1">
    <citation type="submission" date="2014-07" db="EMBL/GenBank/DDBJ databases">
        <title>Draft Genome Sequences of Environmental Pseudomonas syringae strains.</title>
        <authorList>
            <person name="Baltrus D.A."/>
            <person name="Berge O."/>
            <person name="Morris C."/>
        </authorList>
    </citation>
    <scope>NUCLEOTIDE SEQUENCE [LARGE SCALE GENOMIC DNA]</scope>
    <source>
        <strain evidence="1 2">CEB003</strain>
    </source>
</reference>
<comment type="caution">
    <text evidence="1">The sequence shown here is derived from an EMBL/GenBank/DDBJ whole genome shotgun (WGS) entry which is preliminary data.</text>
</comment>
<protein>
    <submittedName>
        <fullName evidence="1">Uncharacterized protein</fullName>
    </submittedName>
</protein>
<dbReference type="PATRIC" id="fig|317.174.peg.5955"/>
<gene>
    <name evidence="1" type="ORF">IV02_29180</name>
</gene>
<evidence type="ECO:0000313" key="2">
    <source>
        <dbReference type="Proteomes" id="UP000028643"/>
    </source>
</evidence>
<evidence type="ECO:0000313" key="1">
    <source>
        <dbReference type="EMBL" id="KFE44515.1"/>
    </source>
</evidence>